<gene>
    <name evidence="3" type="ORF">HUJ06_027183</name>
</gene>
<comment type="caution">
    <text evidence="3">The sequence shown here is derived from an EMBL/GenBank/DDBJ whole genome shotgun (WGS) entry which is preliminary data.</text>
</comment>
<dbReference type="Pfam" id="PF00183">
    <property type="entry name" value="HSP90"/>
    <property type="match status" value="1"/>
</dbReference>
<dbReference type="Gene3D" id="3.30.230.80">
    <property type="match status" value="1"/>
</dbReference>
<keyword evidence="4" id="KW-1185">Reference proteome</keyword>
<dbReference type="GO" id="GO:0016887">
    <property type="term" value="F:ATP hydrolysis activity"/>
    <property type="evidence" value="ECO:0007669"/>
    <property type="project" value="InterPro"/>
</dbReference>
<sequence length="114" mass="13290">MVFHDGPQFKGISHYTPLLCNRFAYICLLFLIDQFPRYLSFVKGVVDSNDHPLNVSREILQESQIVRIMRKRLVRKAFDMILGISMNENREVCHCFSSISFSLFGFCCDEQGFN</sequence>
<organism evidence="3 4">
    <name type="scientific">Nelumbo nucifera</name>
    <name type="common">Sacred lotus</name>
    <dbReference type="NCBI Taxonomy" id="4432"/>
    <lineage>
        <taxon>Eukaryota</taxon>
        <taxon>Viridiplantae</taxon>
        <taxon>Streptophyta</taxon>
        <taxon>Embryophyta</taxon>
        <taxon>Tracheophyta</taxon>
        <taxon>Spermatophyta</taxon>
        <taxon>Magnoliopsida</taxon>
        <taxon>Proteales</taxon>
        <taxon>Nelumbonaceae</taxon>
        <taxon>Nelumbo</taxon>
    </lineage>
</organism>
<protein>
    <submittedName>
        <fullName evidence="3">Uncharacterized protein</fullName>
    </submittedName>
</protein>
<evidence type="ECO:0000313" key="4">
    <source>
        <dbReference type="Proteomes" id="UP000607653"/>
    </source>
</evidence>
<dbReference type="InterPro" id="IPR001404">
    <property type="entry name" value="Hsp90_fam"/>
</dbReference>
<evidence type="ECO:0000313" key="3">
    <source>
        <dbReference type="EMBL" id="DAD25717.1"/>
    </source>
</evidence>
<proteinExistence type="inferred from homology"/>
<dbReference type="GO" id="GO:0005524">
    <property type="term" value="F:ATP binding"/>
    <property type="evidence" value="ECO:0007669"/>
    <property type="project" value="InterPro"/>
</dbReference>
<dbReference type="GO" id="GO:0140662">
    <property type="term" value="F:ATP-dependent protein folding chaperone"/>
    <property type="evidence" value="ECO:0007669"/>
    <property type="project" value="InterPro"/>
</dbReference>
<dbReference type="SUPFAM" id="SSF54211">
    <property type="entry name" value="Ribosomal protein S5 domain 2-like"/>
    <property type="match status" value="1"/>
</dbReference>
<accession>A0A822XZS2</accession>
<reference evidence="3 4" key="1">
    <citation type="journal article" date="2020" name="Mol. Biol. Evol.">
        <title>Distinct Expression and Methylation Patterns for Genes with Different Fates following a Single Whole-Genome Duplication in Flowering Plants.</title>
        <authorList>
            <person name="Shi T."/>
            <person name="Rahmani R.S."/>
            <person name="Gugger P.F."/>
            <person name="Wang M."/>
            <person name="Li H."/>
            <person name="Zhang Y."/>
            <person name="Li Z."/>
            <person name="Wang Q."/>
            <person name="Van de Peer Y."/>
            <person name="Marchal K."/>
            <person name="Chen J."/>
        </authorList>
    </citation>
    <scope>NUCLEOTIDE SEQUENCE [LARGE SCALE GENOMIC DNA]</scope>
    <source>
        <tissue evidence="3">Leaf</tissue>
    </source>
</reference>
<dbReference type="InterPro" id="IPR020568">
    <property type="entry name" value="Ribosomal_Su5_D2-typ_SF"/>
</dbReference>
<dbReference type="PANTHER" id="PTHR11528">
    <property type="entry name" value="HEAT SHOCK PROTEIN 90 FAMILY MEMBER"/>
    <property type="match status" value="1"/>
</dbReference>
<comment type="similarity">
    <text evidence="1">Belongs to the heat shock protein 90 family.</text>
</comment>
<dbReference type="Proteomes" id="UP000607653">
    <property type="component" value="Unassembled WGS sequence"/>
</dbReference>
<evidence type="ECO:0000256" key="2">
    <source>
        <dbReference type="ARBA" id="ARBA00023186"/>
    </source>
</evidence>
<dbReference type="EMBL" id="DUZY01000002">
    <property type="protein sequence ID" value="DAD25717.1"/>
    <property type="molecule type" value="Genomic_DNA"/>
</dbReference>
<dbReference type="AlphaFoldDB" id="A0A822XZS2"/>
<keyword evidence="2" id="KW-0143">Chaperone</keyword>
<name>A0A822XZS2_NELNU</name>
<evidence type="ECO:0000256" key="1">
    <source>
        <dbReference type="ARBA" id="ARBA00008239"/>
    </source>
</evidence>
<dbReference type="GO" id="GO:0051082">
    <property type="term" value="F:unfolded protein binding"/>
    <property type="evidence" value="ECO:0007669"/>
    <property type="project" value="InterPro"/>
</dbReference>